<dbReference type="MEROPS" id="M01.031"/>
<dbReference type="Gene3D" id="2.60.40.1730">
    <property type="entry name" value="tricorn interacting facor f3 domain"/>
    <property type="match status" value="1"/>
</dbReference>
<dbReference type="PANTHER" id="PTHR45726:SF3">
    <property type="entry name" value="LEUKOTRIENE A-4 HYDROLASE"/>
    <property type="match status" value="1"/>
</dbReference>
<keyword evidence="8 14" id="KW-0479">Metal-binding</keyword>
<evidence type="ECO:0000313" key="17">
    <source>
        <dbReference type="EMBL" id="AAW77243.1"/>
    </source>
</evidence>
<dbReference type="PRINTS" id="PR00756">
    <property type="entry name" value="ALADIPTASE"/>
</dbReference>
<dbReference type="HOGENOM" id="CLU_014505_1_2_6"/>
<dbReference type="Pfam" id="PF01433">
    <property type="entry name" value="Peptidase_M1"/>
    <property type="match status" value="1"/>
</dbReference>
<dbReference type="GO" id="GO:0016285">
    <property type="term" value="F:alanyl aminopeptidase activity"/>
    <property type="evidence" value="ECO:0007669"/>
    <property type="project" value="UniProtKB-EC"/>
</dbReference>
<dbReference type="KEGG" id="xoo:XOO3989"/>
<evidence type="ECO:0000259" key="16">
    <source>
        <dbReference type="SMART" id="SM01263"/>
    </source>
</evidence>
<organism evidence="17 18">
    <name type="scientific">Xanthomonas oryzae pv. oryzae (strain KACC10331 / KXO85)</name>
    <dbReference type="NCBI Taxonomy" id="291331"/>
    <lineage>
        <taxon>Bacteria</taxon>
        <taxon>Pseudomonadati</taxon>
        <taxon>Pseudomonadota</taxon>
        <taxon>Gammaproteobacteria</taxon>
        <taxon>Lysobacterales</taxon>
        <taxon>Lysobacteraceae</taxon>
        <taxon>Xanthomonas</taxon>
    </lineage>
</organism>
<dbReference type="EMBL" id="AE013598">
    <property type="protein sequence ID" value="AAW77243.1"/>
    <property type="molecule type" value="Genomic_DNA"/>
</dbReference>
<comment type="similarity">
    <text evidence="3">Belongs to the peptidase M1 family.</text>
</comment>
<dbReference type="InterPro" id="IPR045357">
    <property type="entry name" value="Aminopeptidase_N-like_N"/>
</dbReference>
<dbReference type="Gene3D" id="3.30.2010.30">
    <property type="match status" value="1"/>
</dbReference>
<dbReference type="CDD" id="cd09599">
    <property type="entry name" value="M1_LTA4H"/>
    <property type="match status" value="1"/>
</dbReference>
<dbReference type="AlphaFoldDB" id="Q5GVN0"/>
<evidence type="ECO:0000256" key="11">
    <source>
        <dbReference type="ARBA" id="ARBA00023049"/>
    </source>
</evidence>
<accession>Q5GVN0</accession>
<reference evidence="17 18" key="1">
    <citation type="journal article" date="2005" name="Nucleic Acids Res.">
        <title>The genome sequence of Xanthomonas oryzae pathovar oryzae KACC10331, the bacterial blight pathogen of rice.</title>
        <authorList>
            <person name="Lee B.M."/>
            <person name="Park Y.J."/>
            <person name="Park D.S."/>
            <person name="Kang H.W."/>
            <person name="Kim J.G."/>
            <person name="Song E.S."/>
            <person name="Park I.C."/>
            <person name="Yoon U.H."/>
            <person name="Hahn J.H."/>
            <person name="Koo B.S."/>
            <person name="Lee G.B."/>
            <person name="Kim H."/>
            <person name="Park H.S."/>
            <person name="Yoon K.O."/>
            <person name="Kim J.H."/>
            <person name="Jung C.H."/>
            <person name="Koh N.H."/>
            <person name="Seo J.S."/>
            <person name="Go S.J."/>
        </authorList>
    </citation>
    <scope>NUCLEOTIDE SEQUENCE [LARGE SCALE GENOMIC DNA]</scope>
    <source>
        <strain evidence="18">KACC10331 / KXO85</strain>
    </source>
</reference>
<feature type="binding site" evidence="14">
    <location>
        <position position="352"/>
    </location>
    <ligand>
        <name>Zn(2+)</name>
        <dbReference type="ChEBI" id="CHEBI:29105"/>
        <note>catalytic</note>
    </ligand>
</feature>
<dbReference type="SUPFAM" id="SSF55486">
    <property type="entry name" value="Metalloproteases ('zincins'), catalytic domain"/>
    <property type="match status" value="1"/>
</dbReference>
<dbReference type="GO" id="GO:0008270">
    <property type="term" value="F:zinc ion binding"/>
    <property type="evidence" value="ECO:0007669"/>
    <property type="project" value="InterPro"/>
</dbReference>
<sequence length="690" mass="75360">MGRLRRRALKCPILLVGVPPMRFPFLSLSLAVSIALAGCSNDSTPPASSTAPAVTAKAPVKADARNHDESSYAQPQLVIIKDLALDLKLDFDAKQIGGTATYTLEWKDKAAKQLVLDTRELSIAQVQAYDGRGGLAPLQFALAPVDKTFGSKLTIEAPNQPRKVVITYHTAPTASGLQWLAPSMTEGKQLPFMFSQSQAIHARSWVPLQDTPSVRFTYSAHVTSRPDVMVLMSADNDPKAVRNGDYNFKMPEPIPSYLLAIAAGDVVFKPISARSGVWAEPAMADKAAKEFEDTEKMIGAAEKLYGPYRWGRYDMLVLPPSFPFGGMENPRLTFATPTVIVGDKSLVSLVAHELAHSWSGNLVTNASWKDIWLNEGFTTYVQGRITEAVYGTEMAEMEREIDQGDLLAEVKNMPPADQVLELPPLAQRDPDEALSQVAYVKGAWFLQFLEQRFGREVFDPFLRGWFDDHAFQSATTDQFVDYLNKNLLDKHPNTVSAADVDAWLKQPGIPAFAAKARSRSFSVVETARIAWSGSGTLPNKQVTSEWGTQEWVHFLSGMGATLKPGQLKQLDDAYHFTGTPNGEIAMRWYPLAIRSGYTNARAAAGDFIERVGRRKLVLPIYAELLKTPDGITFAERAFEKAKPSYHPITTASVAEMIAKAKAATPAAAPAAAPVPAVAPAAAEKPAPTQQ</sequence>
<dbReference type="GO" id="GO:0005737">
    <property type="term" value="C:cytoplasm"/>
    <property type="evidence" value="ECO:0007669"/>
    <property type="project" value="UniProtKB-SubCell"/>
</dbReference>
<keyword evidence="17" id="KW-0031">Aminopeptidase</keyword>
<feature type="binding site" evidence="13">
    <location>
        <begin position="196"/>
        <end position="198"/>
    </location>
    <ligand>
        <name>a peptide</name>
        <dbReference type="ChEBI" id="CHEBI:60466"/>
    </ligand>
</feature>
<evidence type="ECO:0000256" key="8">
    <source>
        <dbReference type="ARBA" id="ARBA00022723"/>
    </source>
</evidence>
<dbReference type="Gene3D" id="1.10.390.10">
    <property type="entry name" value="Neutral Protease Domain 2"/>
    <property type="match status" value="1"/>
</dbReference>
<dbReference type="GO" id="GO:0008237">
    <property type="term" value="F:metallopeptidase activity"/>
    <property type="evidence" value="ECO:0007669"/>
    <property type="project" value="UniProtKB-KW"/>
</dbReference>
<dbReference type="InterPro" id="IPR015211">
    <property type="entry name" value="Peptidase_M1_C"/>
</dbReference>
<dbReference type="PANTHER" id="PTHR45726">
    <property type="entry name" value="LEUKOTRIENE A-4 HYDROLASE"/>
    <property type="match status" value="1"/>
</dbReference>
<keyword evidence="7" id="KW-0645">Protease</keyword>
<dbReference type="InterPro" id="IPR034015">
    <property type="entry name" value="M1_LTA4H"/>
</dbReference>
<dbReference type="SUPFAM" id="SSF48371">
    <property type="entry name" value="ARM repeat"/>
    <property type="match status" value="1"/>
</dbReference>
<feature type="binding site" evidence="13">
    <location>
        <begin position="613"/>
        <end position="615"/>
    </location>
    <ligand>
        <name>a peptide</name>
        <dbReference type="ChEBI" id="CHEBI:60466"/>
    </ligand>
</feature>
<feature type="chain" id="PRO_5004257111" description="Aminopeptidase N" evidence="15">
    <location>
        <begin position="38"/>
        <end position="690"/>
    </location>
</feature>
<dbReference type="Proteomes" id="UP000006735">
    <property type="component" value="Chromosome"/>
</dbReference>
<keyword evidence="15" id="KW-0732">Signal</keyword>
<dbReference type="SUPFAM" id="SSF63737">
    <property type="entry name" value="Leukotriene A4 hydrolase N-terminal domain"/>
    <property type="match status" value="1"/>
</dbReference>
<dbReference type="InterPro" id="IPR027268">
    <property type="entry name" value="Peptidase_M4/M1_CTD_sf"/>
</dbReference>
<evidence type="ECO:0000256" key="12">
    <source>
        <dbReference type="PIRSR" id="PIRSR634015-1"/>
    </source>
</evidence>
<keyword evidence="18" id="KW-1185">Reference proteome</keyword>
<evidence type="ECO:0000256" key="2">
    <source>
        <dbReference type="ARBA" id="ARBA00004496"/>
    </source>
</evidence>
<comment type="subcellular location">
    <subcellularLocation>
        <location evidence="2">Cytoplasm</location>
    </subcellularLocation>
</comment>
<dbReference type="FunFam" id="3.30.2010.30:FF:000001">
    <property type="entry name" value="Leukotriene A(4) hydrolase"/>
    <property type="match status" value="1"/>
</dbReference>
<keyword evidence="9" id="KW-0378">Hydrolase</keyword>
<protein>
    <recommendedName>
        <fullName evidence="5">Aminopeptidase N</fullName>
        <ecNumber evidence="4">3.4.11.2</ecNumber>
    </recommendedName>
</protein>
<dbReference type="InterPro" id="IPR001930">
    <property type="entry name" value="Peptidase_M1"/>
</dbReference>
<feature type="signal peptide" evidence="15">
    <location>
        <begin position="1"/>
        <end position="37"/>
    </location>
</feature>
<name>Q5GVN0_XANOR</name>
<feature type="active site" description="Proton acceptor" evidence="12">
    <location>
        <position position="353"/>
    </location>
</feature>
<evidence type="ECO:0000256" key="1">
    <source>
        <dbReference type="ARBA" id="ARBA00000098"/>
    </source>
</evidence>
<comment type="cofactor">
    <cofactor evidence="14">
        <name>Zn(2+)</name>
        <dbReference type="ChEBI" id="CHEBI:29105"/>
    </cofactor>
    <text evidence="14">Binds 1 zinc ion per subunit.</text>
</comment>
<feature type="binding site" evidence="14">
    <location>
        <position position="356"/>
    </location>
    <ligand>
        <name>Zn(2+)</name>
        <dbReference type="ChEBI" id="CHEBI:29105"/>
        <note>catalytic</note>
    </ligand>
</feature>
<feature type="domain" description="Peptidase M1 leukotriene A4 hydrolase/aminopeptidase C-terminal" evidence="16">
    <location>
        <begin position="518"/>
        <end position="657"/>
    </location>
</feature>
<keyword evidence="11" id="KW-0482">Metalloprotease</keyword>
<dbReference type="InterPro" id="IPR049980">
    <property type="entry name" value="LTA4H_cat"/>
</dbReference>
<feature type="active site" description="Proton donor" evidence="12">
    <location>
        <position position="439"/>
    </location>
</feature>
<keyword evidence="10 14" id="KW-0862">Zinc</keyword>
<evidence type="ECO:0000256" key="4">
    <source>
        <dbReference type="ARBA" id="ARBA00012564"/>
    </source>
</evidence>
<evidence type="ECO:0000256" key="9">
    <source>
        <dbReference type="ARBA" id="ARBA00022801"/>
    </source>
</evidence>
<evidence type="ECO:0000313" key="18">
    <source>
        <dbReference type="Proteomes" id="UP000006735"/>
    </source>
</evidence>
<dbReference type="Pfam" id="PF09127">
    <property type="entry name" value="Leuk-A4-hydro_C"/>
    <property type="match status" value="1"/>
</dbReference>
<feature type="binding site" evidence="13">
    <location>
        <begin position="323"/>
        <end position="328"/>
    </location>
    <ligand>
        <name>a peptide</name>
        <dbReference type="ChEBI" id="CHEBI:60466"/>
    </ligand>
</feature>
<dbReference type="SMART" id="SM01263">
    <property type="entry name" value="Leuk-A4-hydro_C"/>
    <property type="match status" value="1"/>
</dbReference>
<dbReference type="InterPro" id="IPR014782">
    <property type="entry name" value="Peptidase_M1_dom"/>
</dbReference>
<evidence type="ECO:0000256" key="7">
    <source>
        <dbReference type="ARBA" id="ARBA00022670"/>
    </source>
</evidence>
<evidence type="ECO:0000256" key="14">
    <source>
        <dbReference type="PIRSR" id="PIRSR634015-3"/>
    </source>
</evidence>
<dbReference type="InterPro" id="IPR042097">
    <property type="entry name" value="Aminopeptidase_N-like_N_sf"/>
</dbReference>
<dbReference type="Pfam" id="PF17900">
    <property type="entry name" value="Peptidase_M1_N"/>
    <property type="match status" value="1"/>
</dbReference>
<dbReference type="STRING" id="291331.XOO3989"/>
<gene>
    <name evidence="17" type="primary">pepN</name>
    <name evidence="17" type="ordered locus">XOO3989</name>
</gene>
<comment type="catalytic activity">
    <reaction evidence="1">
        <text>Release of an N-terminal amino acid, Xaa-|-Yaa- from a peptide, amide or arylamide. Xaa is preferably Ala, but may be most amino acids including Pro (slow action). When a terminal hydrophobic residue is followed by a prolyl residue, the two may be released as an intact Xaa-Pro dipeptide.</text>
        <dbReference type="EC" id="3.4.11.2"/>
    </reaction>
</comment>
<keyword evidence="6" id="KW-0963">Cytoplasm</keyword>
<evidence type="ECO:0000256" key="13">
    <source>
        <dbReference type="PIRSR" id="PIRSR634015-2"/>
    </source>
</evidence>
<dbReference type="Gene3D" id="1.25.40.320">
    <property type="entry name" value="Peptidase M1, leukotriene A4 hydrolase/aminopeptidase C-terminal domain"/>
    <property type="match status" value="1"/>
</dbReference>
<dbReference type="EC" id="3.4.11.2" evidence="4"/>
<evidence type="ECO:0000256" key="3">
    <source>
        <dbReference type="ARBA" id="ARBA00010136"/>
    </source>
</evidence>
<dbReference type="InterPro" id="IPR038502">
    <property type="entry name" value="M1_LTA-4_hydro/amino_C_sf"/>
</dbReference>
<evidence type="ECO:0000256" key="5">
    <source>
        <dbReference type="ARBA" id="ARBA00015611"/>
    </source>
</evidence>
<dbReference type="InterPro" id="IPR016024">
    <property type="entry name" value="ARM-type_fold"/>
</dbReference>
<feature type="binding site" evidence="14">
    <location>
        <position position="375"/>
    </location>
    <ligand>
        <name>Zn(2+)</name>
        <dbReference type="ChEBI" id="CHEBI:29105"/>
        <note>catalytic</note>
    </ligand>
</feature>
<evidence type="ECO:0000256" key="6">
    <source>
        <dbReference type="ARBA" id="ARBA00022490"/>
    </source>
</evidence>
<proteinExistence type="inferred from homology"/>
<evidence type="ECO:0000256" key="10">
    <source>
        <dbReference type="ARBA" id="ARBA00022833"/>
    </source>
</evidence>
<dbReference type="GO" id="GO:0006508">
    <property type="term" value="P:proteolysis"/>
    <property type="evidence" value="ECO:0007669"/>
    <property type="project" value="UniProtKB-KW"/>
</dbReference>
<evidence type="ECO:0000256" key="15">
    <source>
        <dbReference type="SAM" id="SignalP"/>
    </source>
</evidence>